<sequence>MRRPSAQLGEIIRRQREFNKFTLRQFAEMAGISNPYLSQIERGLRAPSATVIDAIARSLNISADILYEQAGFPVGDREGDDARARIEAALEADPALAPRQRRALMEIYDAMVMAGPVPRPRRRS</sequence>
<accession>A0AA46PAF6</accession>
<evidence type="ECO:0000259" key="2">
    <source>
        <dbReference type="PROSITE" id="PS50943"/>
    </source>
</evidence>
<dbReference type="Gene3D" id="1.10.260.40">
    <property type="entry name" value="lambda repressor-like DNA-binding domains"/>
    <property type="match status" value="1"/>
</dbReference>
<evidence type="ECO:0000313" key="3">
    <source>
        <dbReference type="EMBL" id="GES40193.1"/>
    </source>
</evidence>
<reference evidence="3 5" key="1">
    <citation type="journal article" date="2018" name="Biodegradation">
        <title>1,4-Dioxane degradation characteristics of Rhodococcus aetherivorans JCM 14343.</title>
        <authorList>
            <person name="Inoue D."/>
            <person name="Tsunoda T."/>
            <person name="Yamamoto N."/>
            <person name="Ike M."/>
            <person name="Sei K."/>
        </authorList>
    </citation>
    <scope>NUCLEOTIDE SEQUENCE [LARGE SCALE GENOMIC DNA]</scope>
    <source>
        <strain evidence="3 5">JCM 14343</strain>
    </source>
</reference>
<dbReference type="InterPro" id="IPR050807">
    <property type="entry name" value="TransReg_Diox_bact_type"/>
</dbReference>
<evidence type="ECO:0000256" key="1">
    <source>
        <dbReference type="ARBA" id="ARBA00023125"/>
    </source>
</evidence>
<evidence type="ECO:0000313" key="4">
    <source>
        <dbReference type="EMBL" id="UYF94480.1"/>
    </source>
</evidence>
<dbReference type="GO" id="GO:0003677">
    <property type="term" value="F:DNA binding"/>
    <property type="evidence" value="ECO:0007669"/>
    <property type="project" value="UniProtKB-KW"/>
</dbReference>
<dbReference type="CDD" id="cd00093">
    <property type="entry name" value="HTH_XRE"/>
    <property type="match status" value="1"/>
</dbReference>
<dbReference type="GO" id="GO:0005829">
    <property type="term" value="C:cytosol"/>
    <property type="evidence" value="ECO:0007669"/>
    <property type="project" value="TreeGrafter"/>
</dbReference>
<feature type="domain" description="HTH cro/C1-type" evidence="2">
    <location>
        <begin position="12"/>
        <end position="66"/>
    </location>
</feature>
<dbReference type="GeneID" id="83619052"/>
<protein>
    <submittedName>
        <fullName evidence="4">Helix-turn-helix domain-containing protein</fullName>
    </submittedName>
    <submittedName>
        <fullName evidence="3">XRE family transcriptional regulator SCO4198</fullName>
    </submittedName>
</protein>
<gene>
    <name evidence="4" type="ORF">OCS65_01500</name>
    <name evidence="3" type="ORF">RAJCM14343_5474</name>
</gene>
<dbReference type="Proteomes" id="UP001163947">
    <property type="component" value="Chromosome"/>
</dbReference>
<organism evidence="4 6">
    <name type="scientific">Rhodococcus aetherivorans</name>
    <dbReference type="NCBI Taxonomy" id="191292"/>
    <lineage>
        <taxon>Bacteria</taxon>
        <taxon>Bacillati</taxon>
        <taxon>Actinomycetota</taxon>
        <taxon>Actinomycetes</taxon>
        <taxon>Mycobacteriales</taxon>
        <taxon>Nocardiaceae</taxon>
        <taxon>Rhodococcus</taxon>
    </lineage>
</organism>
<dbReference type="RefSeq" id="WP_050036204.1">
    <property type="nucleotide sequence ID" value="NZ_BAAAYP010000075.1"/>
</dbReference>
<reference evidence="4" key="3">
    <citation type="submission" date="2022-09" db="EMBL/GenBank/DDBJ databases">
        <title>The genome sequence of Rhodococcus aetherivorans N1.</title>
        <authorList>
            <person name="Jiang W."/>
        </authorList>
    </citation>
    <scope>NUCLEOTIDE SEQUENCE</scope>
    <source>
        <strain evidence="4">N1</strain>
    </source>
</reference>
<dbReference type="PROSITE" id="PS50943">
    <property type="entry name" value="HTH_CROC1"/>
    <property type="match status" value="1"/>
</dbReference>
<dbReference type="Pfam" id="PF01381">
    <property type="entry name" value="HTH_3"/>
    <property type="match status" value="1"/>
</dbReference>
<reference evidence="3" key="2">
    <citation type="submission" date="2019-10" db="EMBL/GenBank/DDBJ databases">
        <title>Draft genome sequence of Rhodococcus aetherivorans JCM 14343.</title>
        <authorList>
            <person name="Inoue D."/>
            <person name="Nakazawa M."/>
            <person name="Yamamoto N."/>
            <person name="Sei K."/>
            <person name="Ike M."/>
        </authorList>
    </citation>
    <scope>NUCLEOTIDE SEQUENCE</scope>
    <source>
        <strain evidence="3">JCM 14343</strain>
    </source>
</reference>
<evidence type="ECO:0000313" key="6">
    <source>
        <dbReference type="Proteomes" id="UP001163947"/>
    </source>
</evidence>
<dbReference type="PANTHER" id="PTHR46797">
    <property type="entry name" value="HTH-TYPE TRANSCRIPTIONAL REGULATOR"/>
    <property type="match status" value="1"/>
</dbReference>
<evidence type="ECO:0000313" key="5">
    <source>
        <dbReference type="Proteomes" id="UP000325466"/>
    </source>
</evidence>
<dbReference type="GO" id="GO:0003700">
    <property type="term" value="F:DNA-binding transcription factor activity"/>
    <property type="evidence" value="ECO:0007669"/>
    <property type="project" value="TreeGrafter"/>
</dbReference>
<dbReference type="SMART" id="SM00530">
    <property type="entry name" value="HTH_XRE"/>
    <property type="match status" value="1"/>
</dbReference>
<dbReference type="EMBL" id="CP106982">
    <property type="protein sequence ID" value="UYF94480.1"/>
    <property type="molecule type" value="Genomic_DNA"/>
</dbReference>
<dbReference type="InterPro" id="IPR001387">
    <property type="entry name" value="Cro/C1-type_HTH"/>
</dbReference>
<dbReference type="SUPFAM" id="SSF47413">
    <property type="entry name" value="lambda repressor-like DNA-binding domains"/>
    <property type="match status" value="1"/>
</dbReference>
<dbReference type="Proteomes" id="UP000325466">
    <property type="component" value="Unassembled WGS sequence"/>
</dbReference>
<name>A0AA46PAF6_9NOCA</name>
<dbReference type="EMBL" id="BLAH01000172">
    <property type="protein sequence ID" value="GES40193.1"/>
    <property type="molecule type" value="Genomic_DNA"/>
</dbReference>
<proteinExistence type="predicted"/>
<dbReference type="AlphaFoldDB" id="A0AA46PAF6"/>
<dbReference type="KEGG" id="rav:AAT18_26435"/>
<keyword evidence="5" id="KW-1185">Reference proteome</keyword>
<dbReference type="InterPro" id="IPR010982">
    <property type="entry name" value="Lambda_DNA-bd_dom_sf"/>
</dbReference>
<dbReference type="PANTHER" id="PTHR46797:SF1">
    <property type="entry name" value="METHYLPHOSPHONATE SYNTHASE"/>
    <property type="match status" value="1"/>
</dbReference>
<keyword evidence="1" id="KW-0238">DNA-binding</keyword>